<proteinExistence type="predicted"/>
<dbReference type="RefSeq" id="WP_087142693.1">
    <property type="nucleotide sequence ID" value="NZ_FUKI01000065.1"/>
</dbReference>
<dbReference type="Pfam" id="PF06296">
    <property type="entry name" value="RelE"/>
    <property type="match status" value="1"/>
</dbReference>
<dbReference type="PIRSF" id="PIRSF018634">
    <property type="entry name" value="UCP018634"/>
    <property type="match status" value="1"/>
</dbReference>
<dbReference type="InterPro" id="IPR009387">
    <property type="entry name" value="HigB-2"/>
</dbReference>
<dbReference type="Proteomes" id="UP000195667">
    <property type="component" value="Unassembled WGS sequence"/>
</dbReference>
<sequence>MYIYKTHWFDNWAKKQDLNSYTLCQAVQEMKAGLYEADLGGGLFKKRIAKQGQGKSGGFRTLIATNKGSHWFFVFGFEKNTRSNIGQKEQAALKRLAVELLHYPPQIIENLERANELIKVECHEKKSISHS</sequence>
<protein>
    <recommendedName>
        <fullName evidence="3">Type II toxin-antitoxin system RelE/ParE family toxin</fullName>
    </recommendedName>
</protein>
<gene>
    <name evidence="1" type="ORF">CRENPOLYSF1_1570004</name>
</gene>
<evidence type="ECO:0008006" key="3">
    <source>
        <dbReference type="Google" id="ProtNLM"/>
    </source>
</evidence>
<accession>A0A1R4H3P6</accession>
<name>A0A1R4H3P6_9GAMM</name>
<organism evidence="1 2">
    <name type="scientific">Crenothrix polyspora</name>
    <dbReference type="NCBI Taxonomy" id="360316"/>
    <lineage>
        <taxon>Bacteria</taxon>
        <taxon>Pseudomonadati</taxon>
        <taxon>Pseudomonadota</taxon>
        <taxon>Gammaproteobacteria</taxon>
        <taxon>Methylococcales</taxon>
        <taxon>Crenotrichaceae</taxon>
        <taxon>Crenothrix</taxon>
    </lineage>
</organism>
<keyword evidence="2" id="KW-1185">Reference proteome</keyword>
<evidence type="ECO:0000313" key="1">
    <source>
        <dbReference type="EMBL" id="SJM90797.1"/>
    </source>
</evidence>
<evidence type="ECO:0000313" key="2">
    <source>
        <dbReference type="Proteomes" id="UP000195667"/>
    </source>
</evidence>
<reference evidence="2" key="1">
    <citation type="submission" date="2017-02" db="EMBL/GenBank/DDBJ databases">
        <authorList>
            <person name="Daims H."/>
        </authorList>
    </citation>
    <scope>NUCLEOTIDE SEQUENCE [LARGE SCALE GENOMIC DNA]</scope>
</reference>
<dbReference type="OrthoDB" id="8607264at2"/>
<dbReference type="EMBL" id="FUKI01000065">
    <property type="protein sequence ID" value="SJM90797.1"/>
    <property type="molecule type" value="Genomic_DNA"/>
</dbReference>
<dbReference type="AlphaFoldDB" id="A0A1R4H3P6"/>